<dbReference type="InterPro" id="IPR036122">
    <property type="entry name" value="CaM-bd_dom_sf"/>
</dbReference>
<feature type="transmembrane region" description="Helical" evidence="8">
    <location>
        <begin position="74"/>
        <end position="93"/>
    </location>
</feature>
<evidence type="ECO:0000256" key="3">
    <source>
        <dbReference type="ARBA" id="ARBA00022692"/>
    </source>
</evidence>
<feature type="domain" description="Potassium channel" evidence="10">
    <location>
        <begin position="274"/>
        <end position="344"/>
    </location>
</feature>
<proteinExistence type="predicted"/>
<feature type="transmembrane region" description="Helical" evidence="8">
    <location>
        <begin position="319"/>
        <end position="340"/>
    </location>
</feature>
<evidence type="ECO:0000259" key="9">
    <source>
        <dbReference type="Pfam" id="PF02888"/>
    </source>
</evidence>
<keyword evidence="6 8" id="KW-0472">Membrane</keyword>
<keyword evidence="5" id="KW-0406">Ion transport</keyword>
<accession>A0A8S3VH77</accession>
<dbReference type="Pfam" id="PF02888">
    <property type="entry name" value="CaMBD"/>
    <property type="match status" value="1"/>
</dbReference>
<evidence type="ECO:0000313" key="12">
    <source>
        <dbReference type="Proteomes" id="UP000683360"/>
    </source>
</evidence>
<dbReference type="Gene3D" id="1.10.287.70">
    <property type="match status" value="2"/>
</dbReference>
<dbReference type="PANTHER" id="PTHR10153">
    <property type="entry name" value="SMALL CONDUCTANCE CALCIUM-ACTIVATED POTASSIUM CHANNEL"/>
    <property type="match status" value="1"/>
</dbReference>
<evidence type="ECO:0000256" key="5">
    <source>
        <dbReference type="ARBA" id="ARBA00023065"/>
    </source>
</evidence>
<protein>
    <recommendedName>
        <fullName evidence="13">Small conductance calcium-activated potassium channel protein</fullName>
    </recommendedName>
</protein>
<dbReference type="SUPFAM" id="SSF81327">
    <property type="entry name" value="Small-conductance potassium channel"/>
    <property type="match status" value="1"/>
</dbReference>
<dbReference type="InterPro" id="IPR004178">
    <property type="entry name" value="CaM-bd_dom"/>
</dbReference>
<keyword evidence="12" id="KW-1185">Reference proteome</keyword>
<dbReference type="SUPFAM" id="SSF81324">
    <property type="entry name" value="Voltage-gated potassium channels"/>
    <property type="match status" value="1"/>
</dbReference>
<evidence type="ECO:0000256" key="2">
    <source>
        <dbReference type="ARBA" id="ARBA00022448"/>
    </source>
</evidence>
<dbReference type="InterPro" id="IPR013099">
    <property type="entry name" value="K_chnl_dom"/>
</dbReference>
<feature type="transmembrane region" description="Helical" evidence="8">
    <location>
        <begin position="242"/>
        <end position="267"/>
    </location>
</feature>
<sequence length="479" mass="54299">MDLPFRQKLSRVCTIMENAGIPLVKSDFQYTRYVSTDELVDVQSMNSFKIMDEKNNLGFRLRHRKELISHRSKVVDASFVLSLVGIICNVFHYELVLGDVIIYDGAASTVLRIITTITTCFLVISIIMYNLIGIRLQLVTTGLDNWKLVINSNIVVKTLLETIICSIHPIPYGNFTTPMLVLIPETFIYETHQVPINAILSVLMFLRIYILGRFLVVHSGLFRDTTVQSLGTLSKVNINAKFVFKALMSTMPGTILTGILVTTLIVNSWGVRICEYYSFENSDVKSPAGSYLSAVWLIAVTFLTLGYGDIVPYSVCGKIFAITTGMMGVGIMALCVAVLAKKLEQTRSEKYVHTFVQQIHMDKIRRNAAADVVKQSMLLWRLRKMGYKHTSTDIIRHRRKLISAIREMNKSSDEKYRLRDNVVGTVEIAKGVTEVCDMVEIIKDNQDTVNKRLENLETSSANIQKQLYEIRNLLRTNLR</sequence>
<comment type="subcellular location">
    <subcellularLocation>
        <location evidence="1">Membrane</location>
        <topology evidence="1">Multi-pass membrane protein</topology>
    </subcellularLocation>
</comment>
<dbReference type="Pfam" id="PF07885">
    <property type="entry name" value="Ion_trans_2"/>
    <property type="match status" value="1"/>
</dbReference>
<gene>
    <name evidence="11" type="ORF">MEDL_68503</name>
</gene>
<keyword evidence="2" id="KW-0813">Transport</keyword>
<evidence type="ECO:0000256" key="6">
    <source>
        <dbReference type="ARBA" id="ARBA00023136"/>
    </source>
</evidence>
<comment type="caution">
    <text evidence="11">The sequence shown here is derived from an EMBL/GenBank/DDBJ whole genome shotgun (WGS) entry which is preliminary data.</text>
</comment>
<dbReference type="Proteomes" id="UP000683360">
    <property type="component" value="Unassembled WGS sequence"/>
</dbReference>
<dbReference type="AlphaFoldDB" id="A0A8S3VH77"/>
<dbReference type="GO" id="GO:0016020">
    <property type="term" value="C:membrane"/>
    <property type="evidence" value="ECO:0007669"/>
    <property type="project" value="UniProtKB-SubCell"/>
</dbReference>
<dbReference type="EMBL" id="CAJPWZ010003321">
    <property type="protein sequence ID" value="CAG2257156.1"/>
    <property type="molecule type" value="Genomic_DNA"/>
</dbReference>
<evidence type="ECO:0000256" key="8">
    <source>
        <dbReference type="SAM" id="Phobius"/>
    </source>
</evidence>
<evidence type="ECO:0000256" key="7">
    <source>
        <dbReference type="ARBA" id="ARBA00023303"/>
    </source>
</evidence>
<dbReference type="OrthoDB" id="73653at2759"/>
<evidence type="ECO:0000259" key="10">
    <source>
        <dbReference type="Pfam" id="PF07885"/>
    </source>
</evidence>
<name>A0A8S3VH77_MYTED</name>
<evidence type="ECO:0000256" key="4">
    <source>
        <dbReference type="ARBA" id="ARBA00022989"/>
    </source>
</evidence>
<keyword evidence="3 8" id="KW-0812">Transmembrane</keyword>
<dbReference type="GO" id="GO:0005516">
    <property type="term" value="F:calmodulin binding"/>
    <property type="evidence" value="ECO:0007669"/>
    <property type="project" value="InterPro"/>
</dbReference>
<dbReference type="InterPro" id="IPR015449">
    <property type="entry name" value="K_chnl_Ca-activ_SK"/>
</dbReference>
<feature type="transmembrane region" description="Helical" evidence="8">
    <location>
        <begin position="198"/>
        <end position="222"/>
    </location>
</feature>
<dbReference type="Pfam" id="PF03530">
    <property type="entry name" value="SK_channel"/>
    <property type="match status" value="1"/>
</dbReference>
<organism evidence="11 12">
    <name type="scientific">Mytilus edulis</name>
    <name type="common">Blue mussel</name>
    <dbReference type="NCBI Taxonomy" id="6550"/>
    <lineage>
        <taxon>Eukaryota</taxon>
        <taxon>Metazoa</taxon>
        <taxon>Spiralia</taxon>
        <taxon>Lophotrochozoa</taxon>
        <taxon>Mollusca</taxon>
        <taxon>Bivalvia</taxon>
        <taxon>Autobranchia</taxon>
        <taxon>Pteriomorphia</taxon>
        <taxon>Mytilida</taxon>
        <taxon>Mytiloidea</taxon>
        <taxon>Mytilidae</taxon>
        <taxon>Mytilinae</taxon>
        <taxon>Mytilus</taxon>
    </lineage>
</organism>
<dbReference type="GO" id="GO:0016286">
    <property type="term" value="F:small conductance calcium-activated potassium channel activity"/>
    <property type="evidence" value="ECO:0007669"/>
    <property type="project" value="InterPro"/>
</dbReference>
<evidence type="ECO:0000256" key="1">
    <source>
        <dbReference type="ARBA" id="ARBA00004141"/>
    </source>
</evidence>
<evidence type="ECO:0008006" key="13">
    <source>
        <dbReference type="Google" id="ProtNLM"/>
    </source>
</evidence>
<feature type="transmembrane region" description="Helical" evidence="8">
    <location>
        <begin position="288"/>
        <end position="307"/>
    </location>
</feature>
<reference evidence="11" key="1">
    <citation type="submission" date="2021-03" db="EMBL/GenBank/DDBJ databases">
        <authorList>
            <person name="Bekaert M."/>
        </authorList>
    </citation>
    <scope>NUCLEOTIDE SEQUENCE</scope>
</reference>
<keyword evidence="7" id="KW-0407">Ion channel</keyword>
<evidence type="ECO:0000313" key="11">
    <source>
        <dbReference type="EMBL" id="CAG2257156.1"/>
    </source>
</evidence>
<feature type="domain" description="Calmodulin-binding" evidence="9">
    <location>
        <begin position="359"/>
        <end position="430"/>
    </location>
</feature>
<feature type="transmembrane region" description="Helical" evidence="8">
    <location>
        <begin position="113"/>
        <end position="132"/>
    </location>
</feature>
<keyword evidence="4 8" id="KW-1133">Transmembrane helix</keyword>